<dbReference type="Proteomes" id="UP001164743">
    <property type="component" value="Chromosome 1A"/>
</dbReference>
<dbReference type="RefSeq" id="XP_053016376.1">
    <property type="nucleotide sequence ID" value="XM_053165156.1"/>
</dbReference>
<dbReference type="InterPro" id="IPR055457">
    <property type="entry name" value="OST48_N"/>
</dbReference>
<evidence type="ECO:0000259" key="10">
    <source>
        <dbReference type="Pfam" id="PF23358"/>
    </source>
</evidence>
<dbReference type="Pfam" id="PF23358">
    <property type="entry name" value="OST48_MD"/>
    <property type="match status" value="1"/>
</dbReference>
<comment type="pathway">
    <text evidence="2 8">Protein modification; protein glycosylation.</text>
</comment>
<feature type="domain" description="OST48 middle" evidence="10">
    <location>
        <begin position="294"/>
        <end position="437"/>
    </location>
</feature>
<keyword evidence="4 8" id="KW-0812">Transmembrane</keyword>
<sequence length="448" mass="49971">MKASQLFALLAPTLLGFVALHPGVSADKILVVIEDGVERSNYQMLWSSLTARNHQLSFRAAKDATPALVEFGEPAFDHLVLFSPTAKSSPADLSPQSLVGFLEYGGNIMLAGSTKISEYWRDFGREFDVDFDNAATSVIDNFHHLAQDPLTIYTTLELNPLVEDQIVIPPSVRSTNLPVLFRGIGHAVGKNPLLMSALRASPLAYSAEAKSKESDPNPFIIGDEIGLISAFQTKKQSRIVFVGSVDFFSDEFINTELTLPDGKKTSTGNRKVIDHLTKWVFQEAGVLRIVSATHSKVGGEQEPPRYRVNDEIEYRVDVQMLQNGRWGPCPLKDLQLEFTMLDPHLRVTMTPTKSAKGTHTTYSTVFRAPDRHGVFTFKLDYRRRTGYTHLEKGIQVSVTPLDHDQYERFILGAFPYYSGTLSVLASFLLFSFVWLTHFPGTTAHKKTK</sequence>
<evidence type="ECO:0000256" key="4">
    <source>
        <dbReference type="ARBA" id="ARBA00022692"/>
    </source>
</evidence>
<evidence type="ECO:0000256" key="7">
    <source>
        <dbReference type="ARBA" id="ARBA00023136"/>
    </source>
</evidence>
<organism evidence="11 12">
    <name type="scientific">Puccinia triticina</name>
    <dbReference type="NCBI Taxonomy" id="208348"/>
    <lineage>
        <taxon>Eukaryota</taxon>
        <taxon>Fungi</taxon>
        <taxon>Dikarya</taxon>
        <taxon>Basidiomycota</taxon>
        <taxon>Pucciniomycotina</taxon>
        <taxon>Pucciniomycetes</taxon>
        <taxon>Pucciniales</taxon>
        <taxon>Pucciniaceae</taxon>
        <taxon>Puccinia</taxon>
    </lineage>
</organism>
<name>A0ABY7C6T4_9BASI</name>
<gene>
    <name evidence="11" type="ORF">PtA15_1A159</name>
</gene>
<feature type="domain" description="OST48 N-terminal" evidence="9">
    <location>
        <begin position="28"/>
        <end position="280"/>
    </location>
</feature>
<accession>A0ABY7C6T4</accession>
<dbReference type="InterPro" id="IPR005013">
    <property type="entry name" value="DDOST_48_kDa_subunit"/>
</dbReference>
<dbReference type="GeneID" id="77806051"/>
<feature type="chain" id="PRO_5044977790" description="Dolichyl-diphosphooligosaccharide--protein glycosyltransferase subunit WBP1" evidence="8">
    <location>
        <begin position="27"/>
        <end position="448"/>
    </location>
</feature>
<comment type="function">
    <text evidence="8">Subunit of the oligosaccharyl transferase (OST) complex that catalyzes the initial transfer of a defined glycan (Glc(3)Man(9)GlcNAc(2) in eukaryotes) from the lipid carrier dolichol-pyrophosphate to an asparagine residue within an Asn-X-Ser/Thr consensus motif in nascent polypeptide chains, the first step in protein N-glycosylation. N-glycosylation occurs cotranslationally and the complex associates with the Sec61 complex at the channel-forming translocon complex that mediates protein translocation across the endoplasmic reticulum (ER).</text>
</comment>
<dbReference type="PANTHER" id="PTHR10830:SF0">
    <property type="entry name" value="DOLICHYL-DIPHOSPHOOLIGOSACCHARIDE--PROTEIN GLYCOSYLTRANSFERASE 48 KDA SUBUNIT"/>
    <property type="match status" value="1"/>
</dbReference>
<feature type="transmembrane region" description="Helical" evidence="8">
    <location>
        <begin position="416"/>
        <end position="438"/>
    </location>
</feature>
<dbReference type="InterPro" id="IPR055459">
    <property type="entry name" value="OST48_MD"/>
</dbReference>
<dbReference type="Pfam" id="PF03345">
    <property type="entry name" value="OST48_N"/>
    <property type="match status" value="1"/>
</dbReference>
<keyword evidence="7 8" id="KW-0472">Membrane</keyword>
<keyword evidence="8" id="KW-0732">Signal</keyword>
<dbReference type="PANTHER" id="PTHR10830">
    <property type="entry name" value="DOLICHYL-DIPHOSPHOOLIGOSACCHARIDE--PROTEIN GLYCOSYLTRANSFERASE 48 KDA SUBUNIT"/>
    <property type="match status" value="1"/>
</dbReference>
<feature type="signal peptide" evidence="8">
    <location>
        <begin position="1"/>
        <end position="26"/>
    </location>
</feature>
<evidence type="ECO:0000256" key="8">
    <source>
        <dbReference type="RuleBase" id="RU361142"/>
    </source>
</evidence>
<evidence type="ECO:0000256" key="2">
    <source>
        <dbReference type="ARBA" id="ARBA00004922"/>
    </source>
</evidence>
<evidence type="ECO:0000256" key="1">
    <source>
        <dbReference type="ARBA" id="ARBA00004479"/>
    </source>
</evidence>
<reference evidence="11" key="1">
    <citation type="submission" date="2022-10" db="EMBL/GenBank/DDBJ databases">
        <title>Puccinia triticina Genome sequencing and assembly.</title>
        <authorList>
            <person name="Li C."/>
        </authorList>
    </citation>
    <scope>NUCLEOTIDE SEQUENCE</scope>
    <source>
        <strain evidence="11">Pt15</strain>
    </source>
</reference>
<comment type="similarity">
    <text evidence="3 8">Belongs to the DDOST 48 kDa subunit family.</text>
</comment>
<protein>
    <recommendedName>
        <fullName evidence="8">Dolichyl-diphosphooligosaccharide--protein glycosyltransferase subunit WBP1</fullName>
        <shortName evidence="8">Oligosaccharyl transferase subunit WBP1</shortName>
    </recommendedName>
</protein>
<evidence type="ECO:0000259" key="9">
    <source>
        <dbReference type="Pfam" id="PF03345"/>
    </source>
</evidence>
<proteinExistence type="inferred from homology"/>
<evidence type="ECO:0000256" key="3">
    <source>
        <dbReference type="ARBA" id="ARBA00008743"/>
    </source>
</evidence>
<evidence type="ECO:0000313" key="12">
    <source>
        <dbReference type="Proteomes" id="UP001164743"/>
    </source>
</evidence>
<keyword evidence="6 8" id="KW-1133">Transmembrane helix</keyword>
<evidence type="ECO:0000256" key="6">
    <source>
        <dbReference type="ARBA" id="ARBA00022989"/>
    </source>
</evidence>
<keyword evidence="12" id="KW-1185">Reference proteome</keyword>
<comment type="subcellular location">
    <subcellularLocation>
        <location evidence="8">Endoplasmic reticulum membrane</location>
        <topology evidence="8">Single-pass type I membrane protein</topology>
    </subcellularLocation>
    <subcellularLocation>
        <location evidence="1">Membrane</location>
        <topology evidence="1">Single-pass type I membrane protein</topology>
    </subcellularLocation>
</comment>
<keyword evidence="5 8" id="KW-0256">Endoplasmic reticulum</keyword>
<comment type="subunit">
    <text evidence="8">Component of the oligosaccharyltransferase (OST) complex.</text>
</comment>
<dbReference type="EMBL" id="CP110421">
    <property type="protein sequence ID" value="WAQ80821.1"/>
    <property type="molecule type" value="Genomic_DNA"/>
</dbReference>
<evidence type="ECO:0000313" key="11">
    <source>
        <dbReference type="EMBL" id="WAQ80821.1"/>
    </source>
</evidence>
<evidence type="ECO:0000256" key="5">
    <source>
        <dbReference type="ARBA" id="ARBA00022824"/>
    </source>
</evidence>